<accession>A0A847J4L8</accession>
<dbReference type="Proteomes" id="UP000559962">
    <property type="component" value="Unassembled WGS sequence"/>
</dbReference>
<keyword evidence="1" id="KW-0472">Membrane</keyword>
<comment type="caution">
    <text evidence="2">The sequence shown here is derived from an EMBL/GenBank/DDBJ whole genome shotgun (WGS) entry which is preliminary data.</text>
</comment>
<evidence type="ECO:0000313" key="2">
    <source>
        <dbReference type="EMBL" id="NLH35501.1"/>
    </source>
</evidence>
<dbReference type="EMBL" id="JAAYVO010000074">
    <property type="protein sequence ID" value="NLH35501.1"/>
    <property type="molecule type" value="Genomic_DNA"/>
</dbReference>
<sequence>MNSKHLTKRNKLGTLSIFLLISIVFIFLSISLKERAISNTNDDSLLSNVIVQTSTTGSNISVKFKSVAGSTYTISDINEHQLAQGKLSSNRLVLNNLQPTSYWIVIKVTKNNIRAKKLISIPKSYGLARSSITRKPTLMGTTFRYVGTQHTLFSMYAKQSHSAKRGERIVLLTVQNNDYRIPVDLSAHNFSVSNVHGAKVKLVAQPADCKVLRGKKRKVVLLLSGIDNDRAVITYDTPNLTLPISFILD</sequence>
<feature type="transmembrane region" description="Helical" evidence="1">
    <location>
        <begin position="12"/>
        <end position="32"/>
    </location>
</feature>
<evidence type="ECO:0000256" key="1">
    <source>
        <dbReference type="SAM" id="Phobius"/>
    </source>
</evidence>
<organism evidence="2 3">
    <name type="scientific">Pseudolactococcus chungangensis</name>
    <dbReference type="NCBI Taxonomy" id="451457"/>
    <lineage>
        <taxon>Bacteria</taxon>
        <taxon>Bacillati</taxon>
        <taxon>Bacillota</taxon>
        <taxon>Bacilli</taxon>
        <taxon>Lactobacillales</taxon>
        <taxon>Streptococcaceae</taxon>
        <taxon>Pseudolactococcus</taxon>
    </lineage>
</organism>
<keyword evidence="1" id="KW-0812">Transmembrane</keyword>
<proteinExistence type="predicted"/>
<protein>
    <submittedName>
        <fullName evidence="2">Uncharacterized protein</fullName>
    </submittedName>
</protein>
<reference evidence="2 3" key="1">
    <citation type="journal article" date="2020" name="Biotechnol. Biofuels">
        <title>New insights from the biogas microbiome by comprehensive genome-resolved metagenomics of nearly 1600 species originating from multiple anaerobic digesters.</title>
        <authorList>
            <person name="Campanaro S."/>
            <person name="Treu L."/>
            <person name="Rodriguez-R L.M."/>
            <person name="Kovalovszki A."/>
            <person name="Ziels R.M."/>
            <person name="Maus I."/>
            <person name="Zhu X."/>
            <person name="Kougias P.G."/>
            <person name="Basile A."/>
            <person name="Luo G."/>
            <person name="Schluter A."/>
            <person name="Konstantinidis K.T."/>
            <person name="Angelidaki I."/>
        </authorList>
    </citation>
    <scope>NUCLEOTIDE SEQUENCE [LARGE SCALE GENOMIC DNA]</scope>
    <source>
        <strain evidence="2">AS27yjCOA_61</strain>
    </source>
</reference>
<gene>
    <name evidence="2" type="ORF">GX453_05695</name>
</gene>
<keyword evidence="1" id="KW-1133">Transmembrane helix</keyword>
<dbReference type="AlphaFoldDB" id="A0A847J4L8"/>
<evidence type="ECO:0000313" key="3">
    <source>
        <dbReference type="Proteomes" id="UP000559962"/>
    </source>
</evidence>
<name>A0A847J4L8_9LACT</name>